<dbReference type="PANTHER" id="PTHR14248">
    <property type="entry name" value="CYCLIN Y, ISOFORM A"/>
    <property type="match status" value="1"/>
</dbReference>
<feature type="compositionally biased region" description="Basic and acidic residues" evidence="1">
    <location>
        <begin position="1"/>
        <end position="21"/>
    </location>
</feature>
<dbReference type="SUPFAM" id="SSF47954">
    <property type="entry name" value="Cyclin-like"/>
    <property type="match status" value="1"/>
</dbReference>
<feature type="compositionally biased region" description="Polar residues" evidence="1">
    <location>
        <begin position="303"/>
        <end position="316"/>
    </location>
</feature>
<dbReference type="InterPro" id="IPR036915">
    <property type="entry name" value="Cyclin-like_sf"/>
</dbReference>
<feature type="compositionally biased region" description="Polar residues" evidence="1">
    <location>
        <begin position="1047"/>
        <end position="1057"/>
    </location>
</feature>
<feature type="region of interest" description="Disordered" evidence="1">
    <location>
        <begin position="1"/>
        <end position="73"/>
    </location>
</feature>
<feature type="compositionally biased region" description="Basic residues" evidence="1">
    <location>
        <begin position="411"/>
        <end position="427"/>
    </location>
</feature>
<dbReference type="Proteomes" id="UP001295684">
    <property type="component" value="Unassembled WGS sequence"/>
</dbReference>
<organism evidence="2 3">
    <name type="scientific">Euplotes crassus</name>
    <dbReference type="NCBI Taxonomy" id="5936"/>
    <lineage>
        <taxon>Eukaryota</taxon>
        <taxon>Sar</taxon>
        <taxon>Alveolata</taxon>
        <taxon>Ciliophora</taxon>
        <taxon>Intramacronucleata</taxon>
        <taxon>Spirotrichea</taxon>
        <taxon>Hypotrichia</taxon>
        <taxon>Euplotida</taxon>
        <taxon>Euplotidae</taxon>
        <taxon>Moneuplotes</taxon>
    </lineage>
</organism>
<protein>
    <recommendedName>
        <fullName evidence="4">Cyclin N-terminal domain-containing protein</fullName>
    </recommendedName>
</protein>
<feature type="compositionally biased region" description="Basic and acidic residues" evidence="1">
    <location>
        <begin position="1058"/>
        <end position="1071"/>
    </location>
</feature>
<sequence length="1299" mass="148916">MKTEKRRLLNLPHWDHREPFKDTTNLHNQPRPKNLKVKKSKLPLPQAQNPSKTTSSFGKPAVSPKPQKEQSIPDSNALDHLQTSLTTENFTNNFTSSTTFGQMNALPIFKLLRVFKLQQYAKPMADLGYGHEVYKLLCLSETHKIKLLEKINLMPGHRAKFINFFDSIHQAYPQEERKCSLFRVQMDKDFEPDKTLQRGAKSNSMKPVKRRNNLIKKYKCLDAASKKSINDIFLSKVLNRPCIHPHLSEDAQSQFRGSKGFQQKSLIVSNDPASMYEKYGLSHNPKFVSKKNQKRKQRRRGTSHNNRMKLNTLTSDYNDDQNWKNETQNTLYEFKNTHNSRLPKQRSSKPRIQSKGRLYKRSDVTLKSNPLFENSGMVSTSAFPVKPFKKFTNPLQDRTMGTKFPQSVNSRHGKTSLSKLRKNNRKRNLSEDKCKRKPKNYSEERAKRKTKDFCIRNTRKPKNSCTQNKAYFDQASRDCAASTNATRPRVNGNQSQGAKNKKRAFSGNNRRVPLDAGTKMKNSKTNKEAYTKTSSSRMNHSREDNNHEINSEIGHKNGISFSEVQKESAKESSNVKSNISESKPKGMISSSSSPSKDNSYCSKLKGEYKLPRDEEGVCKIISKEIPVSIKQEGKNKHPKSDEHKQKGISLVKQKNPTEENKNLKIKSHKLKPEPIQESVKDITQEAVVVEKGKGIFEEKLTVPPSPLLTVDERLEAKKYGNSLDSKEINDSIGVMEIELLCKCLSHLILKHIEFSQGKVLVDDLVGDDQDIPLFSYDLGATLNINLEEIQQKIQMKEWEAESKNEENFQRLHMLMNGGNPYMFHDQQNPSEMEGVENPYSGNMDYERMNTHPISVEGLDQDPHQNPIDCSDINSVTNTTTNNQNITQNADIQIEHRANSQGCNLSIIQMGEMLQNKSNSIGSQGGISSYYSNLSMMGNSKPFFFPPPDLGMVESMGSYENSSRFFRSVRSSNMNKSFNKNTSICGLKNKKNITHEEIENESPITEPNYGKEEEKALEASARKTVEKSEEKDNISDASLKSIDSNFSCTDNFPMNSSEKANEPEESPEKHDMACGPTEPDEDLSHEENLLDLSTESYYLLEDLSREGLQKYLKDSMLNFNEKYSIKKKEIEQDIEVANPSFELCYKYCIYVMNACKMEKEIPLIAILYLERLLLRTGILMNRENWRRLILISMIISSKIWDDDSLENEHLPEVMNDATILEINTFERVFLDLIGYDLNVMGSEYAKYYFIFRTFAQKNNFKFPLENVKIHDVLKHHAEERITADLIKELSLKNVKLDQSI</sequence>
<feature type="region of interest" description="Disordered" evidence="1">
    <location>
        <begin position="335"/>
        <end position="354"/>
    </location>
</feature>
<feature type="compositionally biased region" description="Basic and acidic residues" evidence="1">
    <location>
        <begin position="540"/>
        <end position="555"/>
    </location>
</feature>
<dbReference type="InterPro" id="IPR013922">
    <property type="entry name" value="Cyclin_PHO80-like"/>
</dbReference>
<feature type="compositionally biased region" description="Polar residues" evidence="1">
    <location>
        <begin position="481"/>
        <end position="498"/>
    </location>
</feature>
<dbReference type="GO" id="GO:0019901">
    <property type="term" value="F:protein kinase binding"/>
    <property type="evidence" value="ECO:0007669"/>
    <property type="project" value="InterPro"/>
</dbReference>
<evidence type="ECO:0000313" key="2">
    <source>
        <dbReference type="EMBL" id="CAI2367009.1"/>
    </source>
</evidence>
<dbReference type="EMBL" id="CAMPGE010008100">
    <property type="protein sequence ID" value="CAI2367009.1"/>
    <property type="molecule type" value="Genomic_DNA"/>
</dbReference>
<gene>
    <name evidence="2" type="ORF">ECRASSUSDP1_LOCUS8285</name>
</gene>
<keyword evidence="3" id="KW-1185">Reference proteome</keyword>
<reference evidence="2" key="1">
    <citation type="submission" date="2023-07" db="EMBL/GenBank/DDBJ databases">
        <authorList>
            <consortium name="AG Swart"/>
            <person name="Singh M."/>
            <person name="Singh A."/>
            <person name="Seah K."/>
            <person name="Emmerich C."/>
        </authorList>
    </citation>
    <scope>NUCLEOTIDE SEQUENCE</scope>
    <source>
        <strain evidence="2">DP1</strain>
    </source>
</reference>
<feature type="compositionally biased region" description="Low complexity" evidence="1">
    <location>
        <begin position="585"/>
        <end position="601"/>
    </location>
</feature>
<feature type="compositionally biased region" description="Basic and acidic residues" evidence="1">
    <location>
        <begin position="1008"/>
        <end position="1033"/>
    </location>
</feature>
<comment type="caution">
    <text evidence="2">The sequence shown here is derived from an EMBL/GenBank/DDBJ whole genome shotgun (WGS) entry which is preliminary data.</text>
</comment>
<evidence type="ECO:0000256" key="1">
    <source>
        <dbReference type="SAM" id="MobiDB-lite"/>
    </source>
</evidence>
<feature type="region of interest" description="Disordered" evidence="1">
    <location>
        <begin position="394"/>
        <end position="447"/>
    </location>
</feature>
<feature type="compositionally biased region" description="Basic residues" evidence="1">
    <location>
        <begin position="341"/>
        <end position="354"/>
    </location>
</feature>
<feature type="compositionally biased region" description="Basic residues" evidence="1">
    <location>
        <begin position="288"/>
        <end position="302"/>
    </location>
</feature>
<feature type="region of interest" description="Disordered" evidence="1">
    <location>
        <begin position="1047"/>
        <end position="1083"/>
    </location>
</feature>
<evidence type="ECO:0008006" key="4">
    <source>
        <dbReference type="Google" id="ProtNLM"/>
    </source>
</evidence>
<dbReference type="Pfam" id="PF08613">
    <property type="entry name" value="Cyclin"/>
    <property type="match status" value="1"/>
</dbReference>
<dbReference type="Gene3D" id="1.10.472.10">
    <property type="entry name" value="Cyclin-like"/>
    <property type="match status" value="1"/>
</dbReference>
<feature type="compositionally biased region" description="Basic and acidic residues" evidence="1">
    <location>
        <begin position="428"/>
        <end position="447"/>
    </location>
</feature>
<feature type="region of interest" description="Disordered" evidence="1">
    <location>
        <begin position="480"/>
        <end position="601"/>
    </location>
</feature>
<feature type="region of interest" description="Disordered" evidence="1">
    <location>
        <begin position="995"/>
        <end position="1035"/>
    </location>
</feature>
<evidence type="ECO:0000313" key="3">
    <source>
        <dbReference type="Proteomes" id="UP001295684"/>
    </source>
</evidence>
<proteinExistence type="predicted"/>
<accession>A0AAD1UKK8</accession>
<feature type="compositionally biased region" description="Polar residues" evidence="1">
    <location>
        <begin position="46"/>
        <end position="57"/>
    </location>
</feature>
<name>A0AAD1UKK8_EUPCR</name>
<feature type="region of interest" description="Disordered" evidence="1">
    <location>
        <begin position="282"/>
        <end position="322"/>
    </location>
</feature>